<protein>
    <recommendedName>
        <fullName evidence="3">SUKH-4 immunity protein of toxin-antitoxin system</fullName>
    </recommendedName>
</protein>
<reference evidence="2" key="1">
    <citation type="journal article" date="2019" name="Int. J. Syst. Evol. Microbiol.">
        <title>The Global Catalogue of Microorganisms (GCM) 10K type strain sequencing project: providing services to taxonomists for standard genome sequencing and annotation.</title>
        <authorList>
            <consortium name="The Broad Institute Genomics Platform"/>
            <consortium name="The Broad Institute Genome Sequencing Center for Infectious Disease"/>
            <person name="Wu L."/>
            <person name="Ma J."/>
        </authorList>
    </citation>
    <scope>NUCLEOTIDE SEQUENCE [LARGE SCALE GENOMIC DNA]</scope>
    <source>
        <strain evidence="2">JCM 13004</strain>
    </source>
</reference>
<organism evidence="1 2">
    <name type="scientific">Kitasatospora nipponensis</name>
    <dbReference type="NCBI Taxonomy" id="258049"/>
    <lineage>
        <taxon>Bacteria</taxon>
        <taxon>Bacillati</taxon>
        <taxon>Actinomycetota</taxon>
        <taxon>Actinomycetes</taxon>
        <taxon>Kitasatosporales</taxon>
        <taxon>Streptomycetaceae</taxon>
        <taxon>Kitasatospora</taxon>
    </lineage>
</organism>
<gene>
    <name evidence="1" type="ORF">GCM10009665_50230</name>
</gene>
<dbReference type="Proteomes" id="UP001500037">
    <property type="component" value="Unassembled WGS sequence"/>
</dbReference>
<evidence type="ECO:0000313" key="1">
    <source>
        <dbReference type="EMBL" id="GAA1253547.1"/>
    </source>
</evidence>
<accession>A0ABP4H886</accession>
<dbReference type="RefSeq" id="WP_344444239.1">
    <property type="nucleotide sequence ID" value="NZ_BAAALF010000105.1"/>
</dbReference>
<dbReference type="EMBL" id="BAAALF010000105">
    <property type="protein sequence ID" value="GAA1253547.1"/>
    <property type="molecule type" value="Genomic_DNA"/>
</dbReference>
<sequence>MVTARHWYSSAPVVDGLPLLKDPGFWAAHLVDLCGNVPPEVFGVDSADASAMLERLHDKSAWPMFTVPLEGGFSIVVHYNSGEDYTSTDYFLVSPGSTDVVLASTDQDRIGPGLCWAELTAFLHAPDGVDGVTDPHARLLLLLPVLGDSAVPEEAVTTVLAALIAHGASERSEALAQLLLAGHPMWGAQQWAFDTDERSWICDGEHSQRQTPLGVHLPPDRRAALEDCLGAAEPAA</sequence>
<keyword evidence="2" id="KW-1185">Reference proteome</keyword>
<proteinExistence type="predicted"/>
<name>A0ABP4H886_9ACTN</name>
<evidence type="ECO:0008006" key="3">
    <source>
        <dbReference type="Google" id="ProtNLM"/>
    </source>
</evidence>
<evidence type="ECO:0000313" key="2">
    <source>
        <dbReference type="Proteomes" id="UP001500037"/>
    </source>
</evidence>
<comment type="caution">
    <text evidence="1">The sequence shown here is derived from an EMBL/GenBank/DDBJ whole genome shotgun (WGS) entry which is preliminary data.</text>
</comment>